<dbReference type="InterPro" id="IPR037049">
    <property type="entry name" value="DUF1214_C_sf"/>
</dbReference>
<dbReference type="InterPro" id="IPR010621">
    <property type="entry name" value="DUF1214"/>
</dbReference>
<dbReference type="PANTHER" id="PTHR36509:SF2">
    <property type="entry name" value="BLL3101 PROTEIN"/>
    <property type="match status" value="1"/>
</dbReference>
<dbReference type="SUPFAM" id="SSF160935">
    <property type="entry name" value="VPA0735-like"/>
    <property type="match status" value="1"/>
</dbReference>
<sequence length="420" mass="44646">MATDAYVFGYPLVLMDATHQQSLTSTPNNRWVAVPPLDPTINAVVDPNVDTIYTSAWVDLKREPVVVEIPEITDRYWLMQVLDAWSNTVGDPSSIDPKDGKQDSVHTYVLTGPNFSGTVPEGMTQVPITTNTAWLIDRTEYHDEADIANAQAAQGQMKMATLSEWESGERPAPLGNPPINSAVPPPDAVAKMNGPAFFGRLNALMVGNPPAADDAPAMKRFASIGVTPGGTVDSALASDLSAGVQAGKDQITNYKNPGAKNENGWAFNTNQGAYGTGYALRAYTARGALGENLPKDAVYPTVEIDAGTPDAPKRYVMKFAAGKTPPVKGFWSLTAYTPEGYLVPNPAGIYSVGHQVPVVPGPDGSVELVIQAADPGPAVPHGNWLPIAESGKGRLMIRLYAADPQALDGTWQLPAVTQVN</sequence>
<reference evidence="3 4" key="1">
    <citation type="submission" date="2021-04" db="EMBL/GenBank/DDBJ databases">
        <title>Nocardia tengchongensis.</title>
        <authorList>
            <person name="Zhuang k."/>
            <person name="Ran Y."/>
            <person name="Li W."/>
        </authorList>
    </citation>
    <scope>NUCLEOTIDE SEQUENCE [LARGE SCALE GENOMIC DNA]</scope>
    <source>
        <strain evidence="3 4">CFH S0057</strain>
    </source>
</reference>
<name>A0ABX8CWY8_9NOCA</name>
<organism evidence="3 4">
    <name type="scientific">Nocardia tengchongensis</name>
    <dbReference type="NCBI Taxonomy" id="2055889"/>
    <lineage>
        <taxon>Bacteria</taxon>
        <taxon>Bacillati</taxon>
        <taxon>Actinomycetota</taxon>
        <taxon>Actinomycetes</taxon>
        <taxon>Mycobacteriales</taxon>
        <taxon>Nocardiaceae</taxon>
        <taxon>Nocardia</taxon>
    </lineage>
</organism>
<evidence type="ECO:0000259" key="1">
    <source>
        <dbReference type="Pfam" id="PF06742"/>
    </source>
</evidence>
<dbReference type="InterPro" id="IPR010679">
    <property type="entry name" value="DUF1254"/>
</dbReference>
<gene>
    <name evidence="3" type="ORF">KHQ06_11195</name>
</gene>
<dbReference type="Proteomes" id="UP000683310">
    <property type="component" value="Chromosome"/>
</dbReference>
<feature type="domain" description="DUF1214" evidence="1">
    <location>
        <begin position="297"/>
        <end position="403"/>
    </location>
</feature>
<dbReference type="Gene3D" id="2.60.40.1610">
    <property type="entry name" value="Domain of unknown function DUF1254"/>
    <property type="match status" value="1"/>
</dbReference>
<dbReference type="Gene3D" id="2.60.120.600">
    <property type="entry name" value="Domain of unknown function DUF1214, C-terminal domain"/>
    <property type="match status" value="1"/>
</dbReference>
<proteinExistence type="predicted"/>
<evidence type="ECO:0000259" key="2">
    <source>
        <dbReference type="Pfam" id="PF06863"/>
    </source>
</evidence>
<dbReference type="EMBL" id="CP074371">
    <property type="protein sequence ID" value="QVI23394.1"/>
    <property type="molecule type" value="Genomic_DNA"/>
</dbReference>
<dbReference type="Pfam" id="PF06742">
    <property type="entry name" value="DUF1214"/>
    <property type="match status" value="1"/>
</dbReference>
<protein>
    <submittedName>
        <fullName evidence="3">DUF1254 domain-containing protein</fullName>
    </submittedName>
</protein>
<dbReference type="Pfam" id="PF06863">
    <property type="entry name" value="DUF1254"/>
    <property type="match status" value="1"/>
</dbReference>
<dbReference type="InterPro" id="IPR037050">
    <property type="entry name" value="DUF1254_sf"/>
</dbReference>
<evidence type="ECO:0000313" key="4">
    <source>
        <dbReference type="Proteomes" id="UP000683310"/>
    </source>
</evidence>
<evidence type="ECO:0000313" key="3">
    <source>
        <dbReference type="EMBL" id="QVI23394.1"/>
    </source>
</evidence>
<dbReference type="PANTHER" id="PTHR36509">
    <property type="entry name" value="BLL3101 PROTEIN"/>
    <property type="match status" value="1"/>
</dbReference>
<feature type="domain" description="DUF1254" evidence="2">
    <location>
        <begin position="36"/>
        <end position="160"/>
    </location>
</feature>
<keyword evidence="4" id="KW-1185">Reference proteome</keyword>
<accession>A0ABX8CWY8</accession>